<name>A0A0G1NQV1_9BACT</name>
<organism evidence="4 5">
    <name type="scientific">Candidatus Azambacteria bacterium GW2011_GWC1_46_13</name>
    <dbReference type="NCBI Taxonomy" id="1618619"/>
    <lineage>
        <taxon>Bacteria</taxon>
        <taxon>Candidatus Azamiibacteriota</taxon>
    </lineage>
</organism>
<dbReference type="AlphaFoldDB" id="A0A0G1NQV1"/>
<dbReference type="GO" id="GO:0000160">
    <property type="term" value="P:phosphorelay signal transduction system"/>
    <property type="evidence" value="ECO:0007669"/>
    <property type="project" value="InterPro"/>
</dbReference>
<proteinExistence type="predicted"/>
<dbReference type="Proteomes" id="UP000034569">
    <property type="component" value="Unassembled WGS sequence"/>
</dbReference>
<dbReference type="Gene3D" id="3.40.50.2300">
    <property type="match status" value="1"/>
</dbReference>
<feature type="domain" description="Response regulatory" evidence="3">
    <location>
        <begin position="7"/>
        <end position="123"/>
    </location>
</feature>
<dbReference type="PANTHER" id="PTHR44591">
    <property type="entry name" value="STRESS RESPONSE REGULATOR PROTEIN 1"/>
    <property type="match status" value="1"/>
</dbReference>
<accession>A0A0G1NQV1</accession>
<dbReference type="SMART" id="SM00448">
    <property type="entry name" value="REC"/>
    <property type="match status" value="1"/>
</dbReference>
<evidence type="ECO:0000313" key="4">
    <source>
        <dbReference type="EMBL" id="KKU22677.1"/>
    </source>
</evidence>
<evidence type="ECO:0000256" key="1">
    <source>
        <dbReference type="ARBA" id="ARBA00022553"/>
    </source>
</evidence>
<evidence type="ECO:0000313" key="5">
    <source>
        <dbReference type="Proteomes" id="UP000034569"/>
    </source>
</evidence>
<dbReference type="InterPro" id="IPR001789">
    <property type="entry name" value="Sig_transdc_resp-reg_receiver"/>
</dbReference>
<dbReference type="InterPro" id="IPR011006">
    <property type="entry name" value="CheY-like_superfamily"/>
</dbReference>
<dbReference type="PROSITE" id="PS50110">
    <property type="entry name" value="RESPONSE_REGULATORY"/>
    <property type="match status" value="1"/>
</dbReference>
<keyword evidence="1 2" id="KW-0597">Phosphoprotein</keyword>
<evidence type="ECO:0000256" key="2">
    <source>
        <dbReference type="PROSITE-ProRule" id="PRU00169"/>
    </source>
</evidence>
<feature type="modified residue" description="4-aspartylphosphate" evidence="2">
    <location>
        <position position="56"/>
    </location>
</feature>
<dbReference type="EMBL" id="LCLU01000007">
    <property type="protein sequence ID" value="KKU22677.1"/>
    <property type="molecule type" value="Genomic_DNA"/>
</dbReference>
<dbReference type="SUPFAM" id="SSF52172">
    <property type="entry name" value="CheY-like"/>
    <property type="match status" value="1"/>
</dbReference>
<reference evidence="4 5" key="1">
    <citation type="journal article" date="2015" name="Nature">
        <title>rRNA introns, odd ribosomes, and small enigmatic genomes across a large radiation of phyla.</title>
        <authorList>
            <person name="Brown C.T."/>
            <person name="Hug L.A."/>
            <person name="Thomas B.C."/>
            <person name="Sharon I."/>
            <person name="Castelle C.J."/>
            <person name="Singh A."/>
            <person name="Wilkins M.J."/>
            <person name="Williams K.H."/>
            <person name="Banfield J.F."/>
        </authorList>
    </citation>
    <scope>NUCLEOTIDE SEQUENCE [LARGE SCALE GENOMIC DNA]</scope>
</reference>
<gene>
    <name evidence="4" type="ORF">UX33_C0007G0009</name>
</gene>
<sequence length="128" mass="14312">MTQSLGKILIIEDDRFVRKAYEAKLTLAGFAVITAIDGGEAIELTKTEKPDLVLLDLMLPVVSGFEYLKVIKENPETKDIPIVIISNLGQDEDVKRGMDMGAETYFVKAKVKIEEMVERIKELVAKRA</sequence>
<comment type="caution">
    <text evidence="4">The sequence shown here is derived from an EMBL/GenBank/DDBJ whole genome shotgun (WGS) entry which is preliminary data.</text>
</comment>
<dbReference type="InterPro" id="IPR050595">
    <property type="entry name" value="Bact_response_regulator"/>
</dbReference>
<dbReference type="PANTHER" id="PTHR44591:SF3">
    <property type="entry name" value="RESPONSE REGULATORY DOMAIN-CONTAINING PROTEIN"/>
    <property type="match status" value="1"/>
</dbReference>
<dbReference type="Pfam" id="PF00072">
    <property type="entry name" value="Response_reg"/>
    <property type="match status" value="1"/>
</dbReference>
<evidence type="ECO:0000259" key="3">
    <source>
        <dbReference type="PROSITE" id="PS50110"/>
    </source>
</evidence>
<protein>
    <submittedName>
        <fullName evidence="4">Response regulator receiver protein</fullName>
    </submittedName>
</protein>